<dbReference type="EMBL" id="JAEUAH010000002">
    <property type="protein sequence ID" value="MBM0649635.1"/>
    <property type="molecule type" value="Genomic_DNA"/>
</dbReference>
<reference evidence="1 2" key="1">
    <citation type="submission" date="2021-01" db="EMBL/GenBank/DDBJ databases">
        <title>Evidence that Capnocytophaga endodontalis is a later homotypic synonym for Capnocytophaga genospecies AHN8471, and request for opinion on proposed recognition of strain AHN8471 as type strain of the species.</title>
        <authorList>
            <person name="Nicholson A.C."/>
            <person name="Hopper C.L."/>
            <person name="Gulvik C.A."/>
            <person name="Mcquiston J.R."/>
            <person name="Lau E.F."/>
        </authorList>
    </citation>
    <scope>NUCLEOTIDE SEQUENCE [LARGE SCALE GENOMIC DNA]</scope>
    <source>
        <strain evidence="1 2">AHN9576</strain>
    </source>
</reference>
<evidence type="ECO:0000313" key="2">
    <source>
        <dbReference type="Proteomes" id="UP000603506"/>
    </source>
</evidence>
<dbReference type="RefSeq" id="WP_203094356.1">
    <property type="nucleotide sequence ID" value="NZ_JAESPH010000022.1"/>
</dbReference>
<name>A0ABS1YTB2_9FLAO</name>
<gene>
    <name evidence="1" type="ORF">JNB19_02495</name>
</gene>
<protein>
    <submittedName>
        <fullName evidence="1">Uncharacterized protein</fullName>
    </submittedName>
</protein>
<evidence type="ECO:0000313" key="1">
    <source>
        <dbReference type="EMBL" id="MBM0649635.1"/>
    </source>
</evidence>
<comment type="caution">
    <text evidence="1">The sequence shown here is derived from an EMBL/GenBank/DDBJ whole genome shotgun (WGS) entry which is preliminary data.</text>
</comment>
<dbReference type="Proteomes" id="UP000603506">
    <property type="component" value="Unassembled WGS sequence"/>
</dbReference>
<sequence>MDAETVYKVAQALDNTQRERLRQLLNTNIESIPTTKKKKKKQLWDENELRERIIADFQRRAKEFKNKYTLLTSSSR</sequence>
<organism evidence="1 2">
    <name type="scientific">Capnocytophaga genosp. AHN8471</name>
    <dbReference type="NCBI Taxonomy" id="327574"/>
    <lineage>
        <taxon>Bacteria</taxon>
        <taxon>Pseudomonadati</taxon>
        <taxon>Bacteroidota</taxon>
        <taxon>Flavobacteriia</taxon>
        <taxon>Flavobacteriales</taxon>
        <taxon>Flavobacteriaceae</taxon>
        <taxon>Capnocytophaga</taxon>
    </lineage>
</organism>
<accession>A0ABS1YTB2</accession>
<keyword evidence="2" id="KW-1185">Reference proteome</keyword>
<proteinExistence type="predicted"/>